<feature type="compositionally biased region" description="Basic and acidic residues" evidence="1">
    <location>
        <begin position="155"/>
        <end position="166"/>
    </location>
</feature>
<feature type="compositionally biased region" description="Basic and acidic residues" evidence="1">
    <location>
        <begin position="400"/>
        <end position="412"/>
    </location>
</feature>
<feature type="compositionally biased region" description="Polar residues" evidence="1">
    <location>
        <begin position="46"/>
        <end position="76"/>
    </location>
</feature>
<sequence>MFPGGRGYPGKKPEAKKTGPAAAFPKPINLPSRRKENNGFDPNVQLVGTGSWAASQKSASGTLVSNSNSPLRSATVSAAPEVPRPSQPMGWNTSSVQPNPVLNSANAKPDSGAEFPKLGETSSRPAMTLTQDWQIGSREEANSFPRQEPPQSRANAKEQEAFKKDLSPPPLVQFSNHDWAEDDDDEMDFQQPIVIAGSGNDSSKSQVKAAPIDPKEEAIILARKKQQELERMQEELIIQQRRADIEAYEREKRLQEEAEQRRRQEEMEQKRQIVEERERRFDRERERDRWRNDEPRRSEEERWSRTSDFHRVDEEKRLQDREVASQNELMKKSIEAARKRREEEEQKMEAERRAAAQARLAAIEEKLAARAKPGQDEGHKQSDSRESEENVDSSNSLKATEVEQGERNESILERPNLQSRQGNAANYWRIDQRNQKVEWPDADQEAWRKLREEERPEARGILEQHAPSHMQRMQEGRGYRRGYDVKQEKFFSTNRYEVEDQTAASLRRFMAEREEREIKNKDKQQRDVTYRDRQNEKEVEIVDRATLKKQALEERRRREEDLRARQAEELEHENPSRERFPVRTKLQLAKRTLPLDSSRQPPDGANSTNGSHVQRTKADVPPPSEMPISSEWMDHSQTACIQTFGAPELVNQLGAKAWSSTTVTVAPGRNVTGKMAPPLAQGLLSNPVIGMHTKPDIARQEIMNGSASMPVRSKIQDASDVATGAADFILGEDDVRRTNNMQNVEESYTAVPESANVMGTDAAFQHLPSSEWTSWQGWKYDQTFSSFTTAGVNLNLSDLPLQIPSDQSLWVPKQDPTDSSKANSLFKGTPWTPIWQTDTSVDQAAIRLPANQGRGSNENAGGSDYSVSGQGMSNLKNTREVKALRKFSPQAGGPVKKDLGTFSPQVTNIANSTDSPRNSFSSQGPRPSGRSVATMSYGRVKKIMPRPQGDDSSRESTSGSNIDGIGMESGDIARGGSRGKLYVPQSVREAAHALSKQRGVVDQ</sequence>
<proteinExistence type="predicted"/>
<evidence type="ECO:0000313" key="2">
    <source>
        <dbReference type="EMBL" id="CAE2338308.1"/>
    </source>
</evidence>
<organism evidence="2">
    <name type="scientific">Guillardia theta</name>
    <name type="common">Cryptophyte</name>
    <name type="synonym">Cryptomonas phi</name>
    <dbReference type="NCBI Taxonomy" id="55529"/>
    <lineage>
        <taxon>Eukaryota</taxon>
        <taxon>Cryptophyceae</taxon>
        <taxon>Pyrenomonadales</taxon>
        <taxon>Geminigeraceae</taxon>
        <taxon>Guillardia</taxon>
    </lineage>
</organism>
<dbReference type="EMBL" id="HBKN01048109">
    <property type="protein sequence ID" value="CAE2338308.1"/>
    <property type="molecule type" value="Transcribed_RNA"/>
</dbReference>
<feature type="compositionally biased region" description="Polar residues" evidence="1">
    <location>
        <begin position="595"/>
        <end position="613"/>
    </location>
</feature>
<feature type="compositionally biased region" description="Polar residues" evidence="1">
    <location>
        <begin position="853"/>
        <end position="871"/>
    </location>
</feature>
<feature type="region of interest" description="Disordered" evidence="1">
    <location>
        <begin position="253"/>
        <end position="425"/>
    </location>
</feature>
<feature type="region of interest" description="Disordered" evidence="1">
    <location>
        <begin position="887"/>
        <end position="980"/>
    </location>
</feature>
<gene>
    <name evidence="2" type="ORF">GTHE00462_LOCUS37570</name>
</gene>
<evidence type="ECO:0008006" key="3">
    <source>
        <dbReference type="Google" id="ProtNLM"/>
    </source>
</evidence>
<reference evidence="2" key="1">
    <citation type="submission" date="2021-01" db="EMBL/GenBank/DDBJ databases">
        <authorList>
            <person name="Corre E."/>
            <person name="Pelletier E."/>
            <person name="Niang G."/>
            <person name="Scheremetjew M."/>
            <person name="Finn R."/>
            <person name="Kale V."/>
            <person name="Holt S."/>
            <person name="Cochrane G."/>
            <person name="Meng A."/>
            <person name="Brown T."/>
            <person name="Cohen L."/>
        </authorList>
    </citation>
    <scope>NUCLEOTIDE SEQUENCE</scope>
    <source>
        <strain evidence="2">CCMP 2712</strain>
    </source>
</reference>
<name>A0A7S4US62_GUITH</name>
<evidence type="ECO:0000256" key="1">
    <source>
        <dbReference type="SAM" id="MobiDB-lite"/>
    </source>
</evidence>
<feature type="compositionally biased region" description="Polar residues" evidence="1">
    <location>
        <begin position="89"/>
        <end position="106"/>
    </location>
</feature>
<protein>
    <recommendedName>
        <fullName evidence="3">BAT2 N-terminal domain-containing protein</fullName>
    </recommendedName>
</protein>
<feature type="compositionally biased region" description="Basic and acidic residues" evidence="1">
    <location>
        <begin position="566"/>
        <end position="581"/>
    </location>
</feature>
<feature type="compositionally biased region" description="Polar residues" evidence="1">
    <location>
        <begin position="120"/>
        <end position="134"/>
    </location>
</feature>
<accession>A0A7S4US62</accession>
<feature type="compositionally biased region" description="Basic and acidic residues" evidence="1">
    <location>
        <begin position="472"/>
        <end position="481"/>
    </location>
</feature>
<feature type="region of interest" description="Disordered" evidence="1">
    <location>
        <begin position="592"/>
        <end position="627"/>
    </location>
</feature>
<feature type="region of interest" description="Disordered" evidence="1">
    <location>
        <begin position="566"/>
        <end position="585"/>
    </location>
</feature>
<feature type="region of interest" description="Disordered" evidence="1">
    <location>
        <begin position="458"/>
        <end position="481"/>
    </location>
</feature>
<dbReference type="AlphaFoldDB" id="A0A7S4US62"/>
<feature type="region of interest" description="Disordered" evidence="1">
    <location>
        <begin position="851"/>
        <end position="871"/>
    </location>
</feature>
<feature type="compositionally biased region" description="Basic and acidic residues" evidence="1">
    <location>
        <begin position="253"/>
        <end position="354"/>
    </location>
</feature>
<feature type="compositionally biased region" description="Polar residues" evidence="1">
    <location>
        <begin position="902"/>
        <end position="925"/>
    </location>
</feature>
<feature type="region of interest" description="Disordered" evidence="1">
    <location>
        <begin position="1"/>
        <end position="184"/>
    </location>
</feature>
<feature type="compositionally biased region" description="Basic and acidic residues" evidence="1">
    <location>
        <begin position="362"/>
        <end position="388"/>
    </location>
</feature>